<dbReference type="FunFam" id="3.30.300.20:FF:000003">
    <property type="entry name" value="GTPase Era"/>
    <property type="match status" value="1"/>
</dbReference>
<evidence type="ECO:0000256" key="1">
    <source>
        <dbReference type="ARBA" id="ARBA00007921"/>
    </source>
</evidence>
<dbReference type="PROSITE" id="PS50823">
    <property type="entry name" value="KH_TYPE_2"/>
    <property type="match status" value="1"/>
</dbReference>
<dbReference type="PRINTS" id="PR00326">
    <property type="entry name" value="GTP1OBG"/>
</dbReference>
<dbReference type="GO" id="GO:0043024">
    <property type="term" value="F:ribosomal small subunit binding"/>
    <property type="evidence" value="ECO:0007669"/>
    <property type="project" value="TreeGrafter"/>
</dbReference>
<dbReference type="SUPFAM" id="SSF54814">
    <property type="entry name" value="Prokaryotic type KH domain (KH-domain type II)"/>
    <property type="match status" value="1"/>
</dbReference>
<keyword evidence="3" id="KW-0694">RNA-binding</keyword>
<dbReference type="InterPro" id="IPR005225">
    <property type="entry name" value="Small_GTP-bd"/>
</dbReference>
<dbReference type="Gene3D" id="3.30.300.20">
    <property type="match status" value="1"/>
</dbReference>
<dbReference type="Pfam" id="PF01926">
    <property type="entry name" value="MMR_HSR1"/>
    <property type="match status" value="1"/>
</dbReference>
<dbReference type="SUPFAM" id="SSF52540">
    <property type="entry name" value="P-loop containing nucleoside triphosphate hydrolases"/>
    <property type="match status" value="1"/>
</dbReference>
<dbReference type="GO" id="GO:0019843">
    <property type="term" value="F:rRNA binding"/>
    <property type="evidence" value="ECO:0007669"/>
    <property type="project" value="TreeGrafter"/>
</dbReference>
<dbReference type="NCBIfam" id="TIGR00231">
    <property type="entry name" value="small_GTP"/>
    <property type="match status" value="1"/>
</dbReference>
<name>A0A3B0ZCY5_9ZZZZ</name>
<proteinExistence type="inferred from homology"/>
<comment type="similarity">
    <text evidence="1">Belongs to the TRAFAC class TrmE-Era-EngA-EngB-Septin-like GTPase superfamily. Era GTPase family.</text>
</comment>
<protein>
    <submittedName>
        <fullName evidence="7">GTP-binding protein Era</fullName>
    </submittedName>
</protein>
<evidence type="ECO:0000256" key="3">
    <source>
        <dbReference type="ARBA" id="ARBA00022884"/>
    </source>
</evidence>
<dbReference type="EMBL" id="UOFP01000121">
    <property type="protein sequence ID" value="VAW86053.1"/>
    <property type="molecule type" value="Genomic_DNA"/>
</dbReference>
<dbReference type="NCBIfam" id="TIGR00436">
    <property type="entry name" value="era"/>
    <property type="match status" value="1"/>
</dbReference>
<sequence>MSNLAEGFRCGYVAIVGRPNVGKSTLLNYILEQKISITAHKPQTTRHRILGVKTTQQAQIIYIDTPGMHMQGKRAMNRYLNRAASASIDDVNVVVFVVESDRWNGDDQMVLERLEKVEVPVILVVNKTDKIKQKSELLPVIESLSVKRKFAAVVPVSARNSDNLDRLQSEIEQLLPESKVMVFPEDQVTDRSMRFLAAELIREKLIRALGEELPYALTVEIEVFKEEKKRIHICARIWVERSGQKAIVIGKGGEVLKRIGSDARKDMNKLFDSRVHLELWVKVKEGWSDDERALRSLGYDDQ</sequence>
<evidence type="ECO:0000259" key="5">
    <source>
        <dbReference type="PROSITE" id="PS50823"/>
    </source>
</evidence>
<dbReference type="GO" id="GO:0005829">
    <property type="term" value="C:cytosol"/>
    <property type="evidence" value="ECO:0007669"/>
    <property type="project" value="TreeGrafter"/>
</dbReference>
<organism evidence="7">
    <name type="scientific">hydrothermal vent metagenome</name>
    <dbReference type="NCBI Taxonomy" id="652676"/>
    <lineage>
        <taxon>unclassified sequences</taxon>
        <taxon>metagenomes</taxon>
        <taxon>ecological metagenomes</taxon>
    </lineage>
</organism>
<evidence type="ECO:0000259" key="6">
    <source>
        <dbReference type="PROSITE" id="PS51713"/>
    </source>
</evidence>
<accession>A0A3B0ZCY5</accession>
<evidence type="ECO:0000256" key="4">
    <source>
        <dbReference type="ARBA" id="ARBA00023134"/>
    </source>
</evidence>
<dbReference type="InterPro" id="IPR009019">
    <property type="entry name" value="KH_sf_prok-type"/>
</dbReference>
<dbReference type="HAMAP" id="MF_00367">
    <property type="entry name" value="GTPase_Era"/>
    <property type="match status" value="1"/>
</dbReference>
<dbReference type="InterPro" id="IPR027417">
    <property type="entry name" value="P-loop_NTPase"/>
</dbReference>
<gene>
    <name evidence="7" type="ORF">MNBD_GAMMA18-571</name>
</gene>
<dbReference type="PROSITE" id="PS51713">
    <property type="entry name" value="G_ERA"/>
    <property type="match status" value="1"/>
</dbReference>
<dbReference type="CDD" id="cd04163">
    <property type="entry name" value="Era"/>
    <property type="match status" value="1"/>
</dbReference>
<dbReference type="InterPro" id="IPR004044">
    <property type="entry name" value="KH_dom_type_2"/>
</dbReference>
<evidence type="ECO:0000313" key="7">
    <source>
        <dbReference type="EMBL" id="VAW86053.1"/>
    </source>
</evidence>
<reference evidence="7" key="1">
    <citation type="submission" date="2018-06" db="EMBL/GenBank/DDBJ databases">
        <authorList>
            <person name="Zhirakovskaya E."/>
        </authorList>
    </citation>
    <scope>NUCLEOTIDE SEQUENCE</scope>
</reference>
<dbReference type="Gene3D" id="3.40.50.300">
    <property type="entry name" value="P-loop containing nucleotide triphosphate hydrolases"/>
    <property type="match status" value="1"/>
</dbReference>
<dbReference type="InterPro" id="IPR030388">
    <property type="entry name" value="G_ERA_dom"/>
</dbReference>
<feature type="domain" description="KH type-2" evidence="5">
    <location>
        <begin position="209"/>
        <end position="285"/>
    </location>
</feature>
<dbReference type="GO" id="GO:0000028">
    <property type="term" value="P:ribosomal small subunit assembly"/>
    <property type="evidence" value="ECO:0007669"/>
    <property type="project" value="TreeGrafter"/>
</dbReference>
<dbReference type="GO" id="GO:0005525">
    <property type="term" value="F:GTP binding"/>
    <property type="evidence" value="ECO:0007669"/>
    <property type="project" value="UniProtKB-KW"/>
</dbReference>
<dbReference type="InterPro" id="IPR015946">
    <property type="entry name" value="KH_dom-like_a/b"/>
</dbReference>
<keyword evidence="4" id="KW-0342">GTP-binding</keyword>
<dbReference type="AlphaFoldDB" id="A0A3B0ZCY5"/>
<dbReference type="PANTHER" id="PTHR42698">
    <property type="entry name" value="GTPASE ERA"/>
    <property type="match status" value="1"/>
</dbReference>
<dbReference type="Pfam" id="PF07650">
    <property type="entry name" value="KH_2"/>
    <property type="match status" value="1"/>
</dbReference>
<dbReference type="CDD" id="cd22534">
    <property type="entry name" value="KH-II_Era"/>
    <property type="match status" value="1"/>
</dbReference>
<keyword evidence="2" id="KW-0547">Nucleotide-binding</keyword>
<dbReference type="NCBIfam" id="NF000908">
    <property type="entry name" value="PRK00089.1"/>
    <property type="match status" value="1"/>
</dbReference>
<dbReference type="PANTHER" id="PTHR42698:SF1">
    <property type="entry name" value="GTPASE ERA, MITOCHONDRIAL"/>
    <property type="match status" value="1"/>
</dbReference>
<evidence type="ECO:0000256" key="2">
    <source>
        <dbReference type="ARBA" id="ARBA00022741"/>
    </source>
</evidence>
<dbReference type="InterPro" id="IPR005662">
    <property type="entry name" value="GTPase_Era-like"/>
</dbReference>
<dbReference type="FunFam" id="3.40.50.300:FF:000094">
    <property type="entry name" value="GTPase Era"/>
    <property type="match status" value="1"/>
</dbReference>
<dbReference type="InterPro" id="IPR006073">
    <property type="entry name" value="GTP-bd"/>
</dbReference>
<feature type="domain" description="Era-type G" evidence="6">
    <location>
        <begin position="9"/>
        <end position="177"/>
    </location>
</feature>